<dbReference type="PROSITE" id="PS51123">
    <property type="entry name" value="OMPA_2"/>
    <property type="match status" value="1"/>
</dbReference>
<evidence type="ECO:0000256" key="6">
    <source>
        <dbReference type="ARBA" id="ARBA00023136"/>
    </source>
</evidence>
<evidence type="ECO:0000313" key="11">
    <source>
        <dbReference type="EMBL" id="BAO44279.1"/>
    </source>
</evidence>
<evidence type="ECO:0000256" key="1">
    <source>
        <dbReference type="ARBA" id="ARBA00004162"/>
    </source>
</evidence>
<dbReference type="EMBL" id="AP012273">
    <property type="protein sequence ID" value="BAO44279.1"/>
    <property type="molecule type" value="Genomic_DNA"/>
</dbReference>
<keyword evidence="5 9" id="KW-1133">Transmembrane helix</keyword>
<dbReference type="SUPFAM" id="SSF103088">
    <property type="entry name" value="OmpA-like"/>
    <property type="match status" value="1"/>
</dbReference>
<keyword evidence="3" id="KW-1003">Cell membrane</keyword>
<evidence type="ECO:0000256" key="9">
    <source>
        <dbReference type="SAM" id="Phobius"/>
    </source>
</evidence>
<proteinExistence type="inferred from homology"/>
<dbReference type="Gene3D" id="3.30.1330.60">
    <property type="entry name" value="OmpA-like domain"/>
    <property type="match status" value="1"/>
</dbReference>
<evidence type="ECO:0000256" key="3">
    <source>
        <dbReference type="ARBA" id="ARBA00022475"/>
    </source>
</evidence>
<dbReference type="InterPro" id="IPR050330">
    <property type="entry name" value="Bact_OuterMem_StrucFunc"/>
</dbReference>
<keyword evidence="6 7" id="KW-0472">Membrane</keyword>
<comment type="similarity">
    <text evidence="2">Belongs to the MotB family.</text>
</comment>
<evidence type="ECO:0000256" key="5">
    <source>
        <dbReference type="ARBA" id="ARBA00022989"/>
    </source>
</evidence>
<dbReference type="CDD" id="cd07185">
    <property type="entry name" value="OmpA_C-like"/>
    <property type="match status" value="1"/>
</dbReference>
<sequence>MSDNCEPVKCPEGIPMWVMTFADLMSLLLAFFVLLFSFSEMDAQKYKQVAGSMSEAFGVQRQVKVKDPPKGVNIIAREFSPGRAQETPLNQVRQSTADDYMQFPVLGKNNENKKSDLEKEGERIKVALKEEIEKGLIEVSIEDQKIVIRIQEKGSFPSGSAQMIEPFKDVIMKIKAAIQSSNGRIVVSGHTDNLPIHNSVFRSNWELSASRAVTVLHELSRNSNIGKERFEIKAYADTRPLVPNDTPANRAKNRRVEVAIVYGENKEIPTRPYSSLLNTEPDNIGKNQSAIETLTTDRK</sequence>
<dbReference type="InterPro" id="IPR025713">
    <property type="entry name" value="MotB-like_N_dom"/>
</dbReference>
<evidence type="ECO:0000259" key="10">
    <source>
        <dbReference type="PROSITE" id="PS51123"/>
    </source>
</evidence>
<dbReference type="KEGG" id="tbn:TBH_C1356"/>
<protein>
    <submittedName>
        <fullName evidence="11">Chemotaxis protein MotB</fullName>
    </submittedName>
</protein>
<evidence type="ECO:0000256" key="7">
    <source>
        <dbReference type="PROSITE-ProRule" id="PRU00473"/>
    </source>
</evidence>
<dbReference type="OrthoDB" id="9815217at2"/>
<evidence type="ECO:0000256" key="8">
    <source>
        <dbReference type="SAM" id="MobiDB-lite"/>
    </source>
</evidence>
<dbReference type="PANTHER" id="PTHR30329">
    <property type="entry name" value="STATOR ELEMENT OF FLAGELLAR MOTOR COMPLEX"/>
    <property type="match status" value="1"/>
</dbReference>
<keyword evidence="12" id="KW-1185">Reference proteome</keyword>
<evidence type="ECO:0000256" key="2">
    <source>
        <dbReference type="ARBA" id="ARBA00008914"/>
    </source>
</evidence>
<keyword evidence="4 9" id="KW-0812">Transmembrane</keyword>
<dbReference type="Pfam" id="PF00691">
    <property type="entry name" value="OmpA"/>
    <property type="match status" value="1"/>
</dbReference>
<dbReference type="AlphaFoldDB" id="A0A7U6GIK2"/>
<feature type="domain" description="OmpA-like" evidence="10">
    <location>
        <begin position="143"/>
        <end position="264"/>
    </location>
</feature>
<dbReference type="InterPro" id="IPR036737">
    <property type="entry name" value="OmpA-like_sf"/>
</dbReference>
<evidence type="ECO:0000313" key="12">
    <source>
        <dbReference type="Proteomes" id="UP000031631"/>
    </source>
</evidence>
<dbReference type="RefSeq" id="WP_070104855.1">
    <property type="nucleotide sequence ID" value="NZ_AP012273.1"/>
</dbReference>
<accession>A0A7U6GIK2</accession>
<name>A0A7U6GIK2_9GAMM</name>
<reference evidence="11 12" key="1">
    <citation type="journal article" date="2014" name="PLoS ONE">
        <title>Physiological and genomic features of a novel sulfur-oxidizing gammaproteobacterium belonging to a previously uncultivated symbiotic lineage isolated from a hydrothermal vent.</title>
        <authorList>
            <person name="Nunoura T."/>
            <person name="Takaki Y."/>
            <person name="Kazama H."/>
            <person name="Kakuta J."/>
            <person name="Shimamura S."/>
            <person name="Makita H."/>
            <person name="Hirai M."/>
            <person name="Miyazaki M."/>
            <person name="Takai K."/>
        </authorList>
    </citation>
    <scope>NUCLEOTIDE SEQUENCE [LARGE SCALE GENOMIC DNA]</scope>
    <source>
        <strain evidence="11 12">Hiromi1</strain>
    </source>
</reference>
<evidence type="ECO:0000256" key="4">
    <source>
        <dbReference type="ARBA" id="ARBA00022692"/>
    </source>
</evidence>
<dbReference type="Proteomes" id="UP000031631">
    <property type="component" value="Chromosome"/>
</dbReference>
<gene>
    <name evidence="11" type="ORF">TBH_C1356</name>
</gene>
<organism evidence="11 12">
    <name type="scientific">Thiolapillus brandeum</name>
    <dbReference type="NCBI Taxonomy" id="1076588"/>
    <lineage>
        <taxon>Bacteria</taxon>
        <taxon>Pseudomonadati</taxon>
        <taxon>Pseudomonadota</taxon>
        <taxon>Gammaproteobacteria</taxon>
        <taxon>Chromatiales</taxon>
        <taxon>Sedimenticolaceae</taxon>
        <taxon>Thiolapillus</taxon>
    </lineage>
</organism>
<comment type="subcellular location">
    <subcellularLocation>
        <location evidence="1">Cell membrane</location>
        <topology evidence="1">Single-pass membrane protein</topology>
    </subcellularLocation>
</comment>
<dbReference type="GO" id="GO:0005886">
    <property type="term" value="C:plasma membrane"/>
    <property type="evidence" value="ECO:0007669"/>
    <property type="project" value="UniProtKB-SubCell"/>
</dbReference>
<dbReference type="PANTHER" id="PTHR30329:SF21">
    <property type="entry name" value="LIPOPROTEIN YIAD-RELATED"/>
    <property type="match status" value="1"/>
</dbReference>
<feature type="region of interest" description="Disordered" evidence="8">
    <location>
        <begin position="272"/>
        <end position="299"/>
    </location>
</feature>
<feature type="transmembrane region" description="Helical" evidence="9">
    <location>
        <begin position="16"/>
        <end position="38"/>
    </location>
</feature>
<dbReference type="Pfam" id="PF13677">
    <property type="entry name" value="MotB_plug"/>
    <property type="match status" value="1"/>
</dbReference>
<dbReference type="InterPro" id="IPR006665">
    <property type="entry name" value="OmpA-like"/>
</dbReference>